<accession>A0A1A7YHW4</accession>
<protein>
    <submittedName>
        <fullName evidence="1">WD repeat domain 31</fullName>
    </submittedName>
</protein>
<sequence>MCQSFQGHNREVTKVKSIPSTLIKVLHISHTHTHILWAFLLHLSTR</sequence>
<reference evidence="1" key="2">
    <citation type="submission" date="2016-06" db="EMBL/GenBank/DDBJ databases">
        <title>The genome of a short-lived fish provides insights into sex chromosome evolution and the genetic control of aging.</title>
        <authorList>
            <person name="Reichwald K."/>
            <person name="Felder M."/>
            <person name="Petzold A."/>
            <person name="Koch P."/>
            <person name="Groth M."/>
            <person name="Platzer M."/>
        </authorList>
    </citation>
    <scope>NUCLEOTIDE SEQUENCE</scope>
    <source>
        <tissue evidence="1">Brain</tissue>
    </source>
</reference>
<organism evidence="1">
    <name type="scientific">Iconisemion striatum</name>
    <dbReference type="NCBI Taxonomy" id="60296"/>
    <lineage>
        <taxon>Eukaryota</taxon>
        <taxon>Metazoa</taxon>
        <taxon>Chordata</taxon>
        <taxon>Craniata</taxon>
        <taxon>Vertebrata</taxon>
        <taxon>Euteleostomi</taxon>
        <taxon>Actinopterygii</taxon>
        <taxon>Neopterygii</taxon>
        <taxon>Teleostei</taxon>
        <taxon>Neoteleostei</taxon>
        <taxon>Acanthomorphata</taxon>
        <taxon>Ovalentaria</taxon>
        <taxon>Atherinomorphae</taxon>
        <taxon>Cyprinodontiformes</taxon>
        <taxon>Nothobranchiidae</taxon>
        <taxon>Iconisemion</taxon>
    </lineage>
</organism>
<feature type="non-terminal residue" evidence="1">
    <location>
        <position position="46"/>
    </location>
</feature>
<evidence type="ECO:0000313" key="1">
    <source>
        <dbReference type="EMBL" id="SBP30167.1"/>
    </source>
</evidence>
<dbReference type="EMBL" id="HADX01007935">
    <property type="protein sequence ID" value="SBP30167.1"/>
    <property type="molecule type" value="Transcribed_RNA"/>
</dbReference>
<proteinExistence type="predicted"/>
<reference evidence="1" key="1">
    <citation type="submission" date="2016-05" db="EMBL/GenBank/DDBJ databases">
        <authorList>
            <person name="Lavstsen T."/>
            <person name="Jespersen J.S."/>
        </authorList>
    </citation>
    <scope>NUCLEOTIDE SEQUENCE</scope>
    <source>
        <tissue evidence="1">Brain</tissue>
    </source>
</reference>
<gene>
    <name evidence="1" type="primary">WDR31</name>
</gene>
<name>A0A1A7YHW4_9TELE</name>
<dbReference type="AlphaFoldDB" id="A0A1A7YHW4"/>